<dbReference type="RefSeq" id="WP_202016443.1">
    <property type="nucleotide sequence ID" value="NZ_JAERRB010000019.1"/>
</dbReference>
<name>A0ABS1L2Q0_9BACT</name>
<comment type="caution">
    <text evidence="1">The sequence shown here is derived from an EMBL/GenBank/DDBJ whole genome shotgun (WGS) entry which is preliminary data.</text>
</comment>
<evidence type="ECO:0000313" key="1">
    <source>
        <dbReference type="EMBL" id="MBL0745808.1"/>
    </source>
</evidence>
<gene>
    <name evidence="1" type="ORF">JI741_31530</name>
</gene>
<sequence length="91" mass="10601">MPQDFQMLTVSIRISLIPVFDLLVKQYNERGHTRWCYEVTKIKSSILQNPHAYLGIDKLPRPEKLTAIIDKLFEEFVKQASADFKTCSNKD</sequence>
<dbReference type="EMBL" id="JAERRB010000019">
    <property type="protein sequence ID" value="MBL0745808.1"/>
    <property type="molecule type" value="Genomic_DNA"/>
</dbReference>
<reference evidence="1 2" key="1">
    <citation type="submission" date="2021-01" db="EMBL/GenBank/DDBJ databases">
        <title>Chryseolinea sp. Jin1 Genome sequencing and assembly.</title>
        <authorList>
            <person name="Kim I."/>
        </authorList>
    </citation>
    <scope>NUCLEOTIDE SEQUENCE [LARGE SCALE GENOMIC DNA]</scope>
    <source>
        <strain evidence="1 2">Jin1</strain>
    </source>
</reference>
<keyword evidence="2" id="KW-1185">Reference proteome</keyword>
<proteinExistence type="predicted"/>
<dbReference type="Proteomes" id="UP000613030">
    <property type="component" value="Unassembled WGS sequence"/>
</dbReference>
<protein>
    <submittedName>
        <fullName evidence="1">Uncharacterized protein</fullName>
    </submittedName>
</protein>
<organism evidence="1 2">
    <name type="scientific">Chryseolinea lacunae</name>
    <dbReference type="NCBI Taxonomy" id="2801331"/>
    <lineage>
        <taxon>Bacteria</taxon>
        <taxon>Pseudomonadati</taxon>
        <taxon>Bacteroidota</taxon>
        <taxon>Cytophagia</taxon>
        <taxon>Cytophagales</taxon>
        <taxon>Fulvivirgaceae</taxon>
        <taxon>Chryseolinea</taxon>
    </lineage>
</organism>
<accession>A0ABS1L2Q0</accession>
<evidence type="ECO:0000313" key="2">
    <source>
        <dbReference type="Proteomes" id="UP000613030"/>
    </source>
</evidence>